<dbReference type="PIRSF" id="PIRSF028704">
    <property type="entry name" value="UPC028704"/>
    <property type="match status" value="1"/>
</dbReference>
<feature type="transmembrane region" description="Helical" evidence="2">
    <location>
        <begin position="110"/>
        <end position="135"/>
    </location>
</feature>
<dbReference type="Pfam" id="PF10129">
    <property type="entry name" value="OpgC_C"/>
    <property type="match status" value="1"/>
</dbReference>
<evidence type="ECO:0000313" key="4">
    <source>
        <dbReference type="Proteomes" id="UP000295210"/>
    </source>
</evidence>
<feature type="transmembrane region" description="Helical" evidence="2">
    <location>
        <begin position="41"/>
        <end position="63"/>
    </location>
</feature>
<gene>
    <name evidence="3" type="ORF">C7378_1437</name>
</gene>
<name>A0A4R1LA18_9BACT</name>
<feature type="transmembrane region" description="Helical" evidence="2">
    <location>
        <begin position="315"/>
        <end position="333"/>
    </location>
</feature>
<evidence type="ECO:0000256" key="1">
    <source>
        <dbReference type="SAM" id="Coils"/>
    </source>
</evidence>
<feature type="transmembrane region" description="Helical" evidence="2">
    <location>
        <begin position="208"/>
        <end position="226"/>
    </location>
</feature>
<evidence type="ECO:0008006" key="5">
    <source>
        <dbReference type="Google" id="ProtNLM"/>
    </source>
</evidence>
<organism evidence="3 4">
    <name type="scientific">Acidipila rosea</name>
    <dbReference type="NCBI Taxonomy" id="768535"/>
    <lineage>
        <taxon>Bacteria</taxon>
        <taxon>Pseudomonadati</taxon>
        <taxon>Acidobacteriota</taxon>
        <taxon>Terriglobia</taxon>
        <taxon>Terriglobales</taxon>
        <taxon>Acidobacteriaceae</taxon>
        <taxon>Acidipila</taxon>
    </lineage>
</organism>
<reference evidence="3 4" key="1">
    <citation type="submission" date="2019-03" db="EMBL/GenBank/DDBJ databases">
        <title>Genomic Encyclopedia of Type Strains, Phase IV (KMG-IV): sequencing the most valuable type-strain genomes for metagenomic binning, comparative biology and taxonomic classification.</title>
        <authorList>
            <person name="Goeker M."/>
        </authorList>
    </citation>
    <scope>NUCLEOTIDE SEQUENCE [LARGE SCALE GENOMIC DNA]</scope>
    <source>
        <strain evidence="3 4">DSM 103428</strain>
    </source>
</reference>
<keyword evidence="2" id="KW-0472">Membrane</keyword>
<feature type="transmembrane region" description="Helical" evidence="2">
    <location>
        <begin position="84"/>
        <end position="104"/>
    </location>
</feature>
<keyword evidence="1" id="KW-0175">Coiled coil</keyword>
<dbReference type="Proteomes" id="UP000295210">
    <property type="component" value="Unassembled WGS sequence"/>
</dbReference>
<dbReference type="PANTHER" id="PTHR38592">
    <property type="entry name" value="BLL4819 PROTEIN"/>
    <property type="match status" value="1"/>
</dbReference>
<accession>A0A4R1LA18</accession>
<proteinExistence type="predicted"/>
<comment type="caution">
    <text evidence="3">The sequence shown here is derived from an EMBL/GenBank/DDBJ whole genome shotgun (WGS) entry which is preliminary data.</text>
</comment>
<feature type="transmembrane region" description="Helical" evidence="2">
    <location>
        <begin position="238"/>
        <end position="257"/>
    </location>
</feature>
<feature type="transmembrane region" description="Helical" evidence="2">
    <location>
        <begin position="345"/>
        <end position="363"/>
    </location>
</feature>
<dbReference type="EMBL" id="SMGK01000002">
    <property type="protein sequence ID" value="TCK73823.1"/>
    <property type="molecule type" value="Genomic_DNA"/>
</dbReference>
<keyword evidence="4" id="KW-1185">Reference proteome</keyword>
<dbReference type="OrthoDB" id="9775975at2"/>
<dbReference type="AlphaFoldDB" id="A0A4R1LA18"/>
<feature type="transmembrane region" description="Helical" evidence="2">
    <location>
        <begin position="277"/>
        <end position="294"/>
    </location>
</feature>
<evidence type="ECO:0000256" key="2">
    <source>
        <dbReference type="SAM" id="Phobius"/>
    </source>
</evidence>
<dbReference type="PANTHER" id="PTHR38592:SF3">
    <property type="entry name" value="BLL4819 PROTEIN"/>
    <property type="match status" value="1"/>
</dbReference>
<keyword evidence="2" id="KW-0812">Transmembrane</keyword>
<feature type="transmembrane region" description="Helical" evidence="2">
    <location>
        <begin position="142"/>
        <end position="164"/>
    </location>
</feature>
<protein>
    <recommendedName>
        <fullName evidence="5">OpgC protein</fullName>
    </recommendedName>
</protein>
<keyword evidence="2" id="KW-1133">Transmembrane helix</keyword>
<dbReference type="RefSeq" id="WP_131993954.1">
    <property type="nucleotide sequence ID" value="NZ_SMGK01000002.1"/>
</dbReference>
<evidence type="ECO:0000313" key="3">
    <source>
        <dbReference type="EMBL" id="TCK73823.1"/>
    </source>
</evidence>
<feature type="coiled-coil region" evidence="1">
    <location>
        <begin position="363"/>
        <end position="390"/>
    </location>
</feature>
<dbReference type="InterPro" id="IPR014550">
    <property type="entry name" value="UCP028704_OpgC"/>
</dbReference>
<sequence length="398" mass="44856">MIHFPKLQRQPELDALRGLFLVWMTLTHLPTRFSDIVNQPIGFVTSAEGFVFMSALLVSRIYIRKAHEDRDGLRAHLWKRALKIYGYHLLLLTLAFTVVAGYAVTTHRAAIYNLLNFYIAHPVVAILGSLLLLYCPPLLDILPMYVIFLAGTPFVLSVAIRWSWNRVLALSGLVWLLAQFGLRDVVHNVVVRATHLPIPLQETGAFDLFAWQGVWIAGLWLGARSAEGTLPLKLVPRWAVALSAAACVFFIGVRYGWLGTQLTEQALAIQVDKWHIGPLRVLNLVAFTIVFYRLRKYVVKMVAREPFLTLGKASLQVFCAHLFFVFFGLALLYNDIPELHGMHALGLLIVTFVGLLLVAAQVVRSKKLAKQKATLKAEKLEQKRVEMTNSELKIIAER</sequence>